<feature type="compositionally biased region" description="Polar residues" evidence="1">
    <location>
        <begin position="45"/>
        <end position="54"/>
    </location>
</feature>
<proteinExistence type="predicted"/>
<protein>
    <submittedName>
        <fullName evidence="2">Uncharacterized protein</fullName>
    </submittedName>
</protein>
<reference evidence="2 3" key="1">
    <citation type="submission" date="2016-10" db="EMBL/GenBank/DDBJ databases">
        <authorList>
            <person name="de Groot N.N."/>
        </authorList>
    </citation>
    <scope>NUCLEOTIDE SEQUENCE [LARGE SCALE GENOMIC DNA]</scope>
    <source>
        <strain evidence="2 3">DSM 13305</strain>
    </source>
</reference>
<sequence>MITRVMAIQPVQRIDLQYRDNDRRQNGMAGKRKSSGSFKDVLSKSAAQKPSATN</sequence>
<gene>
    <name evidence="2" type="ORF">SAMN04490178_12213</name>
</gene>
<evidence type="ECO:0000256" key="1">
    <source>
        <dbReference type="SAM" id="MobiDB-lite"/>
    </source>
</evidence>
<dbReference type="EMBL" id="FODY01000022">
    <property type="protein sequence ID" value="SEP37353.1"/>
    <property type="molecule type" value="Genomic_DNA"/>
</dbReference>
<evidence type="ECO:0000313" key="2">
    <source>
        <dbReference type="EMBL" id="SEP37353.1"/>
    </source>
</evidence>
<evidence type="ECO:0000313" key="3">
    <source>
        <dbReference type="Proteomes" id="UP000198847"/>
    </source>
</evidence>
<organism evidence="2 3">
    <name type="scientific">Propionispora vibrioides</name>
    <dbReference type="NCBI Taxonomy" id="112903"/>
    <lineage>
        <taxon>Bacteria</taxon>
        <taxon>Bacillati</taxon>
        <taxon>Bacillota</taxon>
        <taxon>Negativicutes</taxon>
        <taxon>Selenomonadales</taxon>
        <taxon>Sporomusaceae</taxon>
        <taxon>Propionispora</taxon>
    </lineage>
</organism>
<feature type="region of interest" description="Disordered" evidence="1">
    <location>
        <begin position="17"/>
        <end position="54"/>
    </location>
</feature>
<dbReference type="AlphaFoldDB" id="A0A1H8XC37"/>
<name>A0A1H8XC37_9FIRM</name>
<dbReference type="Proteomes" id="UP000198847">
    <property type="component" value="Unassembled WGS sequence"/>
</dbReference>
<keyword evidence="3" id="KW-1185">Reference proteome</keyword>
<dbReference type="RefSeq" id="WP_177173625.1">
    <property type="nucleotide sequence ID" value="NZ_FODY01000022.1"/>
</dbReference>
<accession>A0A1H8XC37</accession>